<evidence type="ECO:0000256" key="6">
    <source>
        <dbReference type="ARBA" id="ARBA00023033"/>
    </source>
</evidence>
<accession>M7SKJ1</accession>
<dbReference type="InterPro" id="IPR017972">
    <property type="entry name" value="Cyt_P450_CS"/>
</dbReference>
<evidence type="ECO:0000256" key="3">
    <source>
        <dbReference type="ARBA" id="ARBA00022723"/>
    </source>
</evidence>
<evidence type="ECO:0000256" key="4">
    <source>
        <dbReference type="ARBA" id="ARBA00023002"/>
    </source>
</evidence>
<dbReference type="GO" id="GO:0032259">
    <property type="term" value="P:methylation"/>
    <property type="evidence" value="ECO:0007669"/>
    <property type="project" value="UniProtKB-KW"/>
</dbReference>
<dbReference type="Pfam" id="PF00067">
    <property type="entry name" value="p450"/>
    <property type="match status" value="1"/>
</dbReference>
<keyword evidence="2 7" id="KW-0349">Heme</keyword>
<keyword evidence="9" id="KW-0808">Transferase</keyword>
<evidence type="ECO:0000256" key="2">
    <source>
        <dbReference type="ARBA" id="ARBA00022617"/>
    </source>
</evidence>
<dbReference type="InterPro" id="IPR036396">
    <property type="entry name" value="Cyt_P450_sf"/>
</dbReference>
<dbReference type="GO" id="GO:0004497">
    <property type="term" value="F:monooxygenase activity"/>
    <property type="evidence" value="ECO:0007669"/>
    <property type="project" value="UniProtKB-KW"/>
</dbReference>
<sequence length="409" mass="46315">MVSSEFYRALLMKPNGKPIPGIFATQDEKIHHMLKKPVSNAYSMTALLSFEPYVDTASEVFCRELTDRFATTGQSFDLGVWLQMYAFDVIGELTFSRRLGFLESGTDVNGVMKNIWDMFKETSLVTQMPWIDDLWTNNPVRRYMRGHGVSPGAAFAMARVQERREQVQAGKTDWDRETRDFMSRFLEVEAKDSTLPPYAIAAWASSNITAGSDTTGILLRSIFYYLLSNPSSLARLRAELSSASDALGPMSSWRQARELPYLDAIIKEAGRLNPSFGLPYERVVPAGGATICERYLPEGTVVGMSAFVVHHDPEVFGDDCDQWRPERWLDGGEERRRKMENSLLTFGAGHRSCLGKNIAYLEVYKVVPTLLYHFDFQLLGPEDGGRWEVKNRWLAMPEGLMVRIQRRGG</sequence>
<dbReference type="PRINTS" id="PR00463">
    <property type="entry name" value="EP450I"/>
</dbReference>
<evidence type="ECO:0000256" key="1">
    <source>
        <dbReference type="ARBA" id="ARBA00001971"/>
    </source>
</evidence>
<dbReference type="InterPro" id="IPR050121">
    <property type="entry name" value="Cytochrome_P450_monoxygenase"/>
</dbReference>
<dbReference type="PANTHER" id="PTHR24305">
    <property type="entry name" value="CYTOCHROME P450"/>
    <property type="match status" value="1"/>
</dbReference>
<evidence type="ECO:0000313" key="10">
    <source>
        <dbReference type="Proteomes" id="UP000012174"/>
    </source>
</evidence>
<dbReference type="GO" id="GO:0008168">
    <property type="term" value="F:methyltransferase activity"/>
    <property type="evidence" value="ECO:0007669"/>
    <property type="project" value="UniProtKB-KW"/>
</dbReference>
<dbReference type="PANTHER" id="PTHR24305:SF175">
    <property type="entry name" value="CYTOCHROME P450 MONOOXYGENASE PKFB"/>
    <property type="match status" value="1"/>
</dbReference>
<dbReference type="GO" id="GO:0005506">
    <property type="term" value="F:iron ion binding"/>
    <property type="evidence" value="ECO:0007669"/>
    <property type="project" value="InterPro"/>
</dbReference>
<dbReference type="GO" id="GO:0020037">
    <property type="term" value="F:heme binding"/>
    <property type="evidence" value="ECO:0007669"/>
    <property type="project" value="InterPro"/>
</dbReference>
<name>M7SKJ1_EUTLA</name>
<dbReference type="Gene3D" id="1.10.630.10">
    <property type="entry name" value="Cytochrome P450"/>
    <property type="match status" value="1"/>
</dbReference>
<dbReference type="InterPro" id="IPR001128">
    <property type="entry name" value="Cyt_P450"/>
</dbReference>
<keyword evidence="10" id="KW-1185">Reference proteome</keyword>
<gene>
    <name evidence="9" type="ORF">UCREL1_8364</name>
</gene>
<comment type="cofactor">
    <cofactor evidence="1 7">
        <name>heme</name>
        <dbReference type="ChEBI" id="CHEBI:30413"/>
    </cofactor>
</comment>
<comment type="similarity">
    <text evidence="8">Belongs to the cytochrome P450 family.</text>
</comment>
<dbReference type="InterPro" id="IPR002401">
    <property type="entry name" value="Cyt_P450_E_grp-I"/>
</dbReference>
<keyword evidence="6 8" id="KW-0503">Monooxygenase</keyword>
<protein>
    <submittedName>
        <fullName evidence="9">Putative pisatin demethylase protein</fullName>
    </submittedName>
</protein>
<dbReference type="AlphaFoldDB" id="M7SKJ1"/>
<dbReference type="PRINTS" id="PR00385">
    <property type="entry name" value="P450"/>
</dbReference>
<dbReference type="EMBL" id="KB707034">
    <property type="protein sequence ID" value="EMR64672.1"/>
    <property type="molecule type" value="Genomic_DNA"/>
</dbReference>
<dbReference type="eggNOG" id="KOG0157">
    <property type="taxonomic scope" value="Eukaryota"/>
</dbReference>
<keyword evidence="9" id="KW-0489">Methyltransferase</keyword>
<feature type="binding site" description="axial binding residue" evidence="7">
    <location>
        <position position="353"/>
    </location>
    <ligand>
        <name>heme</name>
        <dbReference type="ChEBI" id="CHEBI:30413"/>
    </ligand>
    <ligandPart>
        <name>Fe</name>
        <dbReference type="ChEBI" id="CHEBI:18248"/>
    </ligandPart>
</feature>
<dbReference type="OMA" id="MRVFCEQ"/>
<dbReference type="HOGENOM" id="CLU_001570_14_0_1"/>
<organism evidence="9 10">
    <name type="scientific">Eutypa lata (strain UCR-EL1)</name>
    <name type="common">Grapevine dieback disease fungus</name>
    <name type="synonym">Eutypa armeniacae</name>
    <dbReference type="NCBI Taxonomy" id="1287681"/>
    <lineage>
        <taxon>Eukaryota</taxon>
        <taxon>Fungi</taxon>
        <taxon>Dikarya</taxon>
        <taxon>Ascomycota</taxon>
        <taxon>Pezizomycotina</taxon>
        <taxon>Sordariomycetes</taxon>
        <taxon>Xylariomycetidae</taxon>
        <taxon>Xylariales</taxon>
        <taxon>Diatrypaceae</taxon>
        <taxon>Eutypa</taxon>
    </lineage>
</organism>
<evidence type="ECO:0000256" key="7">
    <source>
        <dbReference type="PIRSR" id="PIRSR602401-1"/>
    </source>
</evidence>
<evidence type="ECO:0000256" key="5">
    <source>
        <dbReference type="ARBA" id="ARBA00023004"/>
    </source>
</evidence>
<reference evidence="10" key="1">
    <citation type="journal article" date="2013" name="Genome Announc.">
        <title>Draft genome sequence of the grapevine dieback fungus Eutypa lata UCR-EL1.</title>
        <authorList>
            <person name="Blanco-Ulate B."/>
            <person name="Rolshausen P.E."/>
            <person name="Cantu D."/>
        </authorList>
    </citation>
    <scope>NUCLEOTIDE SEQUENCE [LARGE SCALE GENOMIC DNA]</scope>
    <source>
        <strain evidence="10">UCR-EL1</strain>
    </source>
</reference>
<dbReference type="CDD" id="cd11060">
    <property type="entry name" value="CYP57A1-like"/>
    <property type="match status" value="1"/>
</dbReference>
<evidence type="ECO:0000313" key="9">
    <source>
        <dbReference type="EMBL" id="EMR64672.1"/>
    </source>
</evidence>
<dbReference type="KEGG" id="ela:UCREL1_8364"/>
<keyword evidence="3 7" id="KW-0479">Metal-binding</keyword>
<dbReference type="Proteomes" id="UP000012174">
    <property type="component" value="Unassembled WGS sequence"/>
</dbReference>
<evidence type="ECO:0000256" key="8">
    <source>
        <dbReference type="RuleBase" id="RU000461"/>
    </source>
</evidence>
<dbReference type="SUPFAM" id="SSF48264">
    <property type="entry name" value="Cytochrome P450"/>
    <property type="match status" value="1"/>
</dbReference>
<keyword evidence="4 8" id="KW-0560">Oxidoreductase</keyword>
<proteinExistence type="inferred from homology"/>
<dbReference type="GO" id="GO:0016705">
    <property type="term" value="F:oxidoreductase activity, acting on paired donors, with incorporation or reduction of molecular oxygen"/>
    <property type="evidence" value="ECO:0007669"/>
    <property type="project" value="InterPro"/>
</dbReference>
<dbReference type="PROSITE" id="PS00086">
    <property type="entry name" value="CYTOCHROME_P450"/>
    <property type="match status" value="1"/>
</dbReference>
<dbReference type="OrthoDB" id="3934656at2759"/>
<keyword evidence="5 7" id="KW-0408">Iron</keyword>